<dbReference type="AlphaFoldDB" id="A0A840IE77"/>
<name>A0A840IE77_9ACTN</name>
<evidence type="ECO:0000313" key="1">
    <source>
        <dbReference type="EMBL" id="MBB4663106.1"/>
    </source>
</evidence>
<proteinExistence type="predicted"/>
<organism evidence="1 2">
    <name type="scientific">Conexibacter arvalis</name>
    <dbReference type="NCBI Taxonomy" id="912552"/>
    <lineage>
        <taxon>Bacteria</taxon>
        <taxon>Bacillati</taxon>
        <taxon>Actinomycetota</taxon>
        <taxon>Thermoleophilia</taxon>
        <taxon>Solirubrobacterales</taxon>
        <taxon>Conexibacteraceae</taxon>
        <taxon>Conexibacter</taxon>
    </lineage>
</organism>
<sequence length="68" mass="7343">MRLARQVLDDAPGDGTAAAVTLFERNGPDSLAQATELVGAAGPLSEEARDRVARAYDIYRHVRDMPCD</sequence>
<dbReference type="EMBL" id="JACHNU010000003">
    <property type="protein sequence ID" value="MBB4663106.1"/>
    <property type="molecule type" value="Genomic_DNA"/>
</dbReference>
<reference evidence="1 2" key="1">
    <citation type="submission" date="2020-08" db="EMBL/GenBank/DDBJ databases">
        <title>Genomic Encyclopedia of Archaeal and Bacterial Type Strains, Phase II (KMG-II): from individual species to whole genera.</title>
        <authorList>
            <person name="Goeker M."/>
        </authorList>
    </citation>
    <scope>NUCLEOTIDE SEQUENCE [LARGE SCALE GENOMIC DNA]</scope>
    <source>
        <strain evidence="1 2">DSM 23288</strain>
    </source>
</reference>
<comment type="caution">
    <text evidence="1">The sequence shown here is derived from an EMBL/GenBank/DDBJ whole genome shotgun (WGS) entry which is preliminary data.</text>
</comment>
<dbReference type="Proteomes" id="UP000585272">
    <property type="component" value="Unassembled WGS sequence"/>
</dbReference>
<protein>
    <submittedName>
        <fullName evidence="1">Putative HTH domain antitoxin</fullName>
    </submittedName>
</protein>
<gene>
    <name evidence="1" type="ORF">BDZ31_002695</name>
</gene>
<evidence type="ECO:0000313" key="2">
    <source>
        <dbReference type="Proteomes" id="UP000585272"/>
    </source>
</evidence>
<dbReference type="RefSeq" id="WP_183342834.1">
    <property type="nucleotide sequence ID" value="NZ_JACHNU010000003.1"/>
</dbReference>
<accession>A0A840IE77</accession>
<keyword evidence="2" id="KW-1185">Reference proteome</keyword>